<dbReference type="EMBL" id="CM056743">
    <property type="protein sequence ID" value="KAJ8673636.1"/>
    <property type="molecule type" value="Genomic_DNA"/>
</dbReference>
<keyword evidence="2" id="KW-1185">Reference proteome</keyword>
<evidence type="ECO:0000313" key="1">
    <source>
        <dbReference type="EMBL" id="KAJ8673636.1"/>
    </source>
</evidence>
<evidence type="ECO:0000313" key="2">
    <source>
        <dbReference type="Proteomes" id="UP001239111"/>
    </source>
</evidence>
<organism evidence="1 2">
    <name type="scientific">Eretmocerus hayati</name>
    <dbReference type="NCBI Taxonomy" id="131215"/>
    <lineage>
        <taxon>Eukaryota</taxon>
        <taxon>Metazoa</taxon>
        <taxon>Ecdysozoa</taxon>
        <taxon>Arthropoda</taxon>
        <taxon>Hexapoda</taxon>
        <taxon>Insecta</taxon>
        <taxon>Pterygota</taxon>
        <taxon>Neoptera</taxon>
        <taxon>Endopterygota</taxon>
        <taxon>Hymenoptera</taxon>
        <taxon>Apocrita</taxon>
        <taxon>Proctotrupomorpha</taxon>
        <taxon>Chalcidoidea</taxon>
        <taxon>Aphelinidae</taxon>
        <taxon>Aphelininae</taxon>
        <taxon>Eretmocerus</taxon>
    </lineage>
</organism>
<protein>
    <submittedName>
        <fullName evidence="1">Uncharacterized protein</fullName>
    </submittedName>
</protein>
<comment type="caution">
    <text evidence="1">The sequence shown here is derived from an EMBL/GenBank/DDBJ whole genome shotgun (WGS) entry which is preliminary data.</text>
</comment>
<accession>A0ACC2NRX9</accession>
<gene>
    <name evidence="1" type="ORF">QAD02_004898</name>
</gene>
<reference evidence="1" key="1">
    <citation type="submission" date="2023-04" db="EMBL/GenBank/DDBJ databases">
        <title>A chromosome-level genome assembly of the parasitoid wasp Eretmocerus hayati.</title>
        <authorList>
            <person name="Zhong Y."/>
            <person name="Liu S."/>
            <person name="Liu Y."/>
        </authorList>
    </citation>
    <scope>NUCLEOTIDE SEQUENCE</scope>
    <source>
        <strain evidence="1">ZJU_SS_LIU_2023</strain>
    </source>
</reference>
<name>A0ACC2NRX9_9HYME</name>
<dbReference type="Proteomes" id="UP001239111">
    <property type="component" value="Chromosome 3"/>
</dbReference>
<sequence length="407" mass="46440">MILIILLLCFSSIAPEGVGKFEIREIGIGPDDVIQDEFAVREDGSLNFIICRIKSFMSSINCTVRVVGLTPLLDEVHLFMYQSDADRDNFQVDFKFDLIKNVLYGWIYEEDRDHYLHRAGIAVNLTTNAVYKFVLPFALENNDEKIVQDKYTMIIDPKGLQLVFHDDPKVCGGLTKCKFVFNSEGELLEGPVTIPYDLNLVGFIPKMRGSKDDGTMLLSSLSESGPKYQAIYYEGSGDSTIVHTFDEIPKFFSNNHDLYLICGYDDHWPALEPAGSLDCAQYDWKTNETVTLKLSDVEFGKNSLRSQIALVANLDKSRFLIAVLGCVYEEVEYCKKFLRISSFNWEGKLLNTVPIFNDLKYFYSPLKPMVTIKEIEIRVCIYLIHDTFVSGNKFAESNIKCFPDWTF</sequence>
<proteinExistence type="predicted"/>